<accession>A0A3B0YQR7</accession>
<dbReference type="Gene3D" id="3.50.50.60">
    <property type="entry name" value="FAD/NAD(P)-binding domain"/>
    <property type="match status" value="1"/>
</dbReference>
<dbReference type="InterPro" id="IPR000447">
    <property type="entry name" value="G3P_DH_FAD-dep"/>
</dbReference>
<dbReference type="EC" id="1.1.5.3" evidence="7"/>
<dbReference type="Gene3D" id="3.30.9.10">
    <property type="entry name" value="D-Amino Acid Oxidase, subunit A, domain 2"/>
    <property type="match status" value="1"/>
</dbReference>
<dbReference type="SUPFAM" id="SSF51905">
    <property type="entry name" value="FAD/NAD(P)-binding domain"/>
    <property type="match status" value="1"/>
</dbReference>
<evidence type="ECO:0000259" key="6">
    <source>
        <dbReference type="Pfam" id="PF01266"/>
    </source>
</evidence>
<dbReference type="GO" id="GO:0046168">
    <property type="term" value="P:glycerol-3-phosphate catabolic process"/>
    <property type="evidence" value="ECO:0007669"/>
    <property type="project" value="TreeGrafter"/>
</dbReference>
<evidence type="ECO:0000256" key="2">
    <source>
        <dbReference type="ARBA" id="ARBA00007330"/>
    </source>
</evidence>
<dbReference type="InterPro" id="IPR036188">
    <property type="entry name" value="FAD/NAD-bd_sf"/>
</dbReference>
<sequence length="223" mass="24705">MDCDILIIGAGIQGAAVAHLAAQRGYRVRLIEQFSRAAEGTSSRSSKLIHGGLRYLETGQFKLVRQCLQAQRTLLRERPSLVTLAPFHFPVYADTTRPTWKIAAGLWLYRLLGGYPFTRVPEKEWGHLDGLNTNGLRAVFRYYDAQTDDRALTEAILTDAQALGAKIDFNTRFKQADCDSTQCRVRCHGPVGQEDITAAVLINAAGPWVNQVLGRVTPHSTPL</sequence>
<dbReference type="GO" id="GO:0004368">
    <property type="term" value="F:glycerol-3-phosphate dehydrogenase (quinone) activity"/>
    <property type="evidence" value="ECO:0007669"/>
    <property type="project" value="UniProtKB-EC"/>
</dbReference>
<protein>
    <submittedName>
        <fullName evidence="7">Aerobic glycerol-3-phosphate dehydrogenase</fullName>
        <ecNumber evidence="7">1.1.5.3</ecNumber>
    </submittedName>
</protein>
<feature type="non-terminal residue" evidence="7">
    <location>
        <position position="223"/>
    </location>
</feature>
<feature type="domain" description="FAD dependent oxidoreductase" evidence="6">
    <location>
        <begin position="4"/>
        <end position="216"/>
    </location>
</feature>
<keyword evidence="3" id="KW-0285">Flavoprotein</keyword>
<name>A0A3B0YQR7_9ZZZZ</name>
<dbReference type="PANTHER" id="PTHR11985:SF15">
    <property type="entry name" value="GLYCEROL-3-PHOSPHATE DEHYDROGENASE, MITOCHONDRIAL"/>
    <property type="match status" value="1"/>
</dbReference>
<dbReference type="PANTHER" id="PTHR11985">
    <property type="entry name" value="GLYCEROL-3-PHOSPHATE DEHYDROGENASE"/>
    <property type="match status" value="1"/>
</dbReference>
<keyword evidence="4" id="KW-0274">FAD</keyword>
<organism evidence="7">
    <name type="scientific">hydrothermal vent metagenome</name>
    <dbReference type="NCBI Taxonomy" id="652676"/>
    <lineage>
        <taxon>unclassified sequences</taxon>
        <taxon>metagenomes</taxon>
        <taxon>ecological metagenomes</taxon>
    </lineage>
</organism>
<comment type="similarity">
    <text evidence="2">Belongs to the FAD-dependent glycerol-3-phosphate dehydrogenase family.</text>
</comment>
<evidence type="ECO:0000256" key="3">
    <source>
        <dbReference type="ARBA" id="ARBA00022630"/>
    </source>
</evidence>
<dbReference type="InterPro" id="IPR006076">
    <property type="entry name" value="FAD-dep_OxRdtase"/>
</dbReference>
<dbReference type="Pfam" id="PF01266">
    <property type="entry name" value="DAO"/>
    <property type="match status" value="1"/>
</dbReference>
<keyword evidence="5 7" id="KW-0560">Oxidoreductase</keyword>
<comment type="cofactor">
    <cofactor evidence="1">
        <name>FAD</name>
        <dbReference type="ChEBI" id="CHEBI:57692"/>
    </cofactor>
</comment>
<evidence type="ECO:0000256" key="4">
    <source>
        <dbReference type="ARBA" id="ARBA00022827"/>
    </source>
</evidence>
<evidence type="ECO:0000256" key="5">
    <source>
        <dbReference type="ARBA" id="ARBA00023002"/>
    </source>
</evidence>
<dbReference type="EMBL" id="UOFM01000425">
    <property type="protein sequence ID" value="VAW81771.1"/>
    <property type="molecule type" value="Genomic_DNA"/>
</dbReference>
<evidence type="ECO:0000256" key="1">
    <source>
        <dbReference type="ARBA" id="ARBA00001974"/>
    </source>
</evidence>
<reference evidence="7" key="1">
    <citation type="submission" date="2018-06" db="EMBL/GenBank/DDBJ databases">
        <authorList>
            <person name="Zhirakovskaya E."/>
        </authorList>
    </citation>
    <scope>NUCLEOTIDE SEQUENCE</scope>
</reference>
<proteinExistence type="inferred from homology"/>
<gene>
    <name evidence="7" type="ORF">MNBD_GAMMA14-2454</name>
</gene>
<evidence type="ECO:0000313" key="7">
    <source>
        <dbReference type="EMBL" id="VAW81771.1"/>
    </source>
</evidence>
<dbReference type="AlphaFoldDB" id="A0A3B0YQR7"/>